<dbReference type="PANTHER" id="PTHR10728">
    <property type="entry name" value="CYTOSOLIC PHOSPHOLIPASE A2"/>
    <property type="match status" value="1"/>
</dbReference>
<accession>A0A1R4H5R8</accession>
<keyword evidence="2" id="KW-0472">Membrane</keyword>
<keyword evidence="2" id="KW-1133">Transmembrane helix</keyword>
<dbReference type="InterPro" id="IPR002641">
    <property type="entry name" value="PNPLA_dom"/>
</dbReference>
<feature type="transmembrane region" description="Helical" evidence="2">
    <location>
        <begin position="369"/>
        <end position="388"/>
    </location>
</feature>
<gene>
    <name evidence="4" type="ORF">CRENPOLYSF2_2280015</name>
</gene>
<keyword evidence="2" id="KW-0812">Transmembrane</keyword>
<proteinExistence type="predicted"/>
<dbReference type="OrthoDB" id="100544at2"/>
<reference evidence="5" key="1">
    <citation type="submission" date="2017-02" db="EMBL/GenBank/DDBJ databases">
        <authorList>
            <person name="Daims H."/>
        </authorList>
    </citation>
    <scope>NUCLEOTIDE SEQUENCE [LARGE SCALE GENOMIC DNA]</scope>
</reference>
<dbReference type="Pfam" id="PF01734">
    <property type="entry name" value="Patatin"/>
    <property type="match status" value="1"/>
</dbReference>
<dbReference type="GO" id="GO:0046475">
    <property type="term" value="P:glycerophospholipid catabolic process"/>
    <property type="evidence" value="ECO:0007669"/>
    <property type="project" value="TreeGrafter"/>
</dbReference>
<sequence>MNDNTATKTNESTNWKEWEAVKQEEFAYISAYRHNRRFPDNNGIGNKPEEDLVGLAFSGGGIRSATFGLGVLEALKKFDLLKEIDYLSTVSGGGYIGAWLSANCRRAAEHNEKPWDNNQPPEHDWLRPSANWKASIDHLRRYSNYLSPNLSLLSADTWSIGTIWLRNTLLVQLMVILTIAVLLLLPRPLFDAFEMRSDGSAIHWVTIFLYILAVVGIAGNLLRLNRPKSWFLSIDNWLPGVAVALICLLVAWGIGAYVVDFHLFAPDIVNPYIVGIIAILLVIAGFFLQPVALQLLKPIWWVLQSLKFIRRGDNAPKAINYTQFWVQMVVVLPMMAVGFLVAVILRGQILCNACEFAKYDTFGLFFTHAWNQWPFSLSIVFVSLWLLAFCSVRTFRKYDLFIALVAPLPAMVVLHALLSVIMFLLHGWKPNMEVLAGKVGQTDIFAFFEWHAFVWIPPLILFAFSLTVVMLIGMLGRQSNEDVREWWSRFAAWLAIYGFGWMVIVAVAVYGPLWSAMLYYGEYWKELGTGWIGTTLAGLFAGKSAAIGGTDSKGISTKLKEVVAKVAPFVFIAGLLIAVSMVLHLVIAKNSVPTFDISQTTLLGNTEQSDKQLDLQIDAKFDVKINVSAVQASIPKPASEDTTPIENAHWKLLTDANSNIFWFMIAGFIVCVLLLAWRVDINEFSLNAFYRSRLGRCYLGATRFKAGERNPHLFTGFDDADDIKMAALIGDGRLHGPFHIVNCALNLGGSRDLALHTRHSAIFTLTPLYCGSSYKIRNQKGNTEQIGYMPTSAFGGVEDQPTLGQAIAISGAAASPNMGYHTSAPVSFLMTLFNARLGWWFPNTGISDCQQPSPTFSLWYLLKELFGTANENSNYLAISDGGHFENLAAYELVKRRCKVIIISDGECDPKLQFEGLGILIRMCQVDLKATIEIDVRSIHPEDQSAWSRSRCAVGKIRYGKDENGKAIPDGWLIYIKASMNGQEDTAVMQYKATHPNFPHESTSDQFYGEDQFESYRSLGRDITAKLFGKIPIGNRSMDKIAEDLNTIFSPALPNQAQFTQHADRLMEIWDKLSKNESLIPLDKELCPPWDGNNPARSIFYLCSEMIQLMENVYLDLNLEDTWEHEDNKGWKELFKQWAKSPNLQATWEHTKSKYGERFQSFWKRNL</sequence>
<protein>
    <recommendedName>
        <fullName evidence="3">PNPLA domain-containing protein</fullName>
    </recommendedName>
</protein>
<feature type="transmembrane region" description="Helical" evidence="2">
    <location>
        <begin position="562"/>
        <end position="587"/>
    </location>
</feature>
<evidence type="ECO:0000256" key="1">
    <source>
        <dbReference type="ARBA" id="ARBA00023098"/>
    </source>
</evidence>
<keyword evidence="1" id="KW-0443">Lipid metabolism</keyword>
<feature type="transmembrane region" description="Helical" evidence="2">
    <location>
        <begin position="400"/>
        <end position="425"/>
    </location>
</feature>
<feature type="transmembrane region" description="Helical" evidence="2">
    <location>
        <begin position="169"/>
        <end position="189"/>
    </location>
</feature>
<name>A0A1R4H5R8_9GAMM</name>
<evidence type="ECO:0000313" key="4">
    <source>
        <dbReference type="EMBL" id="SJM91517.1"/>
    </source>
</evidence>
<dbReference type="AlphaFoldDB" id="A0A1R4H5R8"/>
<dbReference type="GO" id="GO:0005829">
    <property type="term" value="C:cytosol"/>
    <property type="evidence" value="ECO:0007669"/>
    <property type="project" value="TreeGrafter"/>
</dbReference>
<dbReference type="SUPFAM" id="SSF52151">
    <property type="entry name" value="FabD/lysophospholipase-like"/>
    <property type="match status" value="1"/>
</dbReference>
<dbReference type="RefSeq" id="WP_087146573.1">
    <property type="nucleotide sequence ID" value="NZ_FUKJ01000144.1"/>
</dbReference>
<dbReference type="Gene3D" id="3.40.1090.10">
    <property type="entry name" value="Cytosolic phospholipase A2 catalytic domain"/>
    <property type="match status" value="1"/>
</dbReference>
<feature type="transmembrane region" description="Helical" evidence="2">
    <location>
        <begin position="201"/>
        <end position="224"/>
    </location>
</feature>
<dbReference type="EMBL" id="FUKJ01000144">
    <property type="protein sequence ID" value="SJM91517.1"/>
    <property type="molecule type" value="Genomic_DNA"/>
</dbReference>
<organism evidence="4 5">
    <name type="scientific">Crenothrix polyspora</name>
    <dbReference type="NCBI Taxonomy" id="360316"/>
    <lineage>
        <taxon>Bacteria</taxon>
        <taxon>Pseudomonadati</taxon>
        <taxon>Pseudomonadota</taxon>
        <taxon>Gammaproteobacteria</taxon>
        <taxon>Methylococcales</taxon>
        <taxon>Crenotrichaceae</taxon>
        <taxon>Crenothrix</taxon>
    </lineage>
</organism>
<dbReference type="Proteomes" id="UP000195442">
    <property type="component" value="Unassembled WGS sequence"/>
</dbReference>
<feature type="transmembrane region" description="Helical" evidence="2">
    <location>
        <begin position="660"/>
        <end position="677"/>
    </location>
</feature>
<feature type="transmembrane region" description="Helical" evidence="2">
    <location>
        <begin position="324"/>
        <end position="349"/>
    </location>
</feature>
<evidence type="ECO:0000313" key="5">
    <source>
        <dbReference type="Proteomes" id="UP000195442"/>
    </source>
</evidence>
<evidence type="ECO:0000259" key="3">
    <source>
        <dbReference type="Pfam" id="PF01734"/>
    </source>
</evidence>
<evidence type="ECO:0000256" key="2">
    <source>
        <dbReference type="SAM" id="Phobius"/>
    </source>
</evidence>
<feature type="transmembrane region" description="Helical" evidence="2">
    <location>
        <begin position="236"/>
        <end position="259"/>
    </location>
</feature>
<dbReference type="PANTHER" id="PTHR10728:SF40">
    <property type="entry name" value="PATATIN FAMILY PROTEIN"/>
    <property type="match status" value="1"/>
</dbReference>
<feature type="transmembrane region" description="Helical" evidence="2">
    <location>
        <begin position="452"/>
        <end position="475"/>
    </location>
</feature>
<dbReference type="InterPro" id="IPR016035">
    <property type="entry name" value="Acyl_Trfase/lysoPLipase"/>
</dbReference>
<dbReference type="GO" id="GO:0004623">
    <property type="term" value="F:phospholipase A2 activity"/>
    <property type="evidence" value="ECO:0007669"/>
    <property type="project" value="TreeGrafter"/>
</dbReference>
<feature type="domain" description="PNPLA" evidence="3">
    <location>
        <begin position="55"/>
        <end position="138"/>
    </location>
</feature>
<feature type="transmembrane region" description="Helical" evidence="2">
    <location>
        <begin position="271"/>
        <end position="303"/>
    </location>
</feature>
<feature type="transmembrane region" description="Helical" evidence="2">
    <location>
        <begin position="487"/>
        <end position="510"/>
    </location>
</feature>
<keyword evidence="5" id="KW-1185">Reference proteome</keyword>